<keyword evidence="6" id="KW-0732">Signal</keyword>
<protein>
    <recommendedName>
        <fullName evidence="17">2-phytyl-1,4-beta-naphthoquinone methyltransferase, chloroplastic</fullName>
        <ecNumber evidence="17">2.1.1.329</ecNumber>
    </recommendedName>
    <alternativeName>
        <fullName evidence="17">Demethylphylloquinone methyltransferase</fullName>
    </alternativeName>
    <alternativeName>
        <fullName evidence="17">Menaquinone biosynthesis methyltransferase ubiE-like protein</fullName>
    </alternativeName>
</protein>
<dbReference type="HOGENOM" id="CLU_000288_35_7_1"/>
<comment type="catalytic activity">
    <reaction evidence="15">
        <text>L-seryl-[protein] + ATP = O-phospho-L-seryl-[protein] + ADP + H(+)</text>
        <dbReference type="Rhea" id="RHEA:17989"/>
        <dbReference type="Rhea" id="RHEA-COMP:9863"/>
        <dbReference type="Rhea" id="RHEA-COMP:11604"/>
        <dbReference type="ChEBI" id="CHEBI:15378"/>
        <dbReference type="ChEBI" id="CHEBI:29999"/>
        <dbReference type="ChEBI" id="CHEBI:30616"/>
        <dbReference type="ChEBI" id="CHEBI:83421"/>
        <dbReference type="ChEBI" id="CHEBI:456216"/>
    </reaction>
</comment>
<dbReference type="GO" id="GO:0042372">
    <property type="term" value="P:phylloquinone biosynthetic process"/>
    <property type="evidence" value="ECO:0007669"/>
    <property type="project" value="UniProtKB-UniRule"/>
</dbReference>
<evidence type="ECO:0000256" key="10">
    <source>
        <dbReference type="ARBA" id="ARBA00022840"/>
    </source>
</evidence>
<dbReference type="PANTHER" id="PTHR47973">
    <property type="entry name" value="CYSTEINE-RICH RECEPTOR-LIKE PROTEIN KINASE 3"/>
    <property type="match status" value="1"/>
</dbReference>
<dbReference type="PROSITE" id="PS51473">
    <property type="entry name" value="GNK2"/>
    <property type="match status" value="2"/>
</dbReference>
<dbReference type="SUPFAM" id="SSF53335">
    <property type="entry name" value="S-adenosyl-L-methionine-dependent methyltransferases"/>
    <property type="match status" value="1"/>
</dbReference>
<dbReference type="Gene3D" id="1.10.510.10">
    <property type="entry name" value="Transferase(Phosphotransferase) domain 1"/>
    <property type="match status" value="1"/>
</dbReference>
<keyword evidence="17" id="KW-0489">Methyltransferase</keyword>
<dbReference type="GO" id="GO:0106310">
    <property type="term" value="F:protein serine kinase activity"/>
    <property type="evidence" value="ECO:0007669"/>
    <property type="project" value="RHEA"/>
</dbReference>
<evidence type="ECO:0000313" key="23">
    <source>
        <dbReference type="Proteomes" id="UP000017836"/>
    </source>
</evidence>
<keyword evidence="12 19" id="KW-0472">Membrane</keyword>
<dbReference type="GO" id="GO:0032259">
    <property type="term" value="P:methylation"/>
    <property type="evidence" value="ECO:0007669"/>
    <property type="project" value="UniProtKB-KW"/>
</dbReference>
<dbReference type="GO" id="GO:0009507">
    <property type="term" value="C:chloroplast"/>
    <property type="evidence" value="ECO:0007669"/>
    <property type="project" value="UniProtKB-SubCell"/>
</dbReference>
<dbReference type="GO" id="GO:0005524">
    <property type="term" value="F:ATP binding"/>
    <property type="evidence" value="ECO:0007669"/>
    <property type="project" value="UniProtKB-UniRule"/>
</dbReference>
<keyword evidence="10 18" id="KW-0067">ATP-binding</keyword>
<evidence type="ECO:0000256" key="5">
    <source>
        <dbReference type="ARBA" id="ARBA00022692"/>
    </source>
</evidence>
<keyword evidence="4 17" id="KW-0808">Transferase</keyword>
<evidence type="ECO:0000256" key="3">
    <source>
        <dbReference type="ARBA" id="ARBA00022553"/>
    </source>
</evidence>
<keyword evidence="9" id="KW-0418">Kinase</keyword>
<evidence type="ECO:0000256" key="17">
    <source>
        <dbReference type="HAMAP-Rule" id="MF_03192"/>
    </source>
</evidence>
<dbReference type="NCBIfam" id="NF001244">
    <property type="entry name" value="PRK00216.1-5"/>
    <property type="match status" value="1"/>
</dbReference>
<dbReference type="Gene3D" id="3.40.50.150">
    <property type="entry name" value="Vaccinia Virus protein VP39"/>
    <property type="match status" value="1"/>
</dbReference>
<evidence type="ECO:0000259" key="20">
    <source>
        <dbReference type="PROSITE" id="PS50011"/>
    </source>
</evidence>
<dbReference type="SUPFAM" id="SSF56112">
    <property type="entry name" value="Protein kinase-like (PK-like)"/>
    <property type="match status" value="1"/>
</dbReference>
<dbReference type="GO" id="GO:0004674">
    <property type="term" value="F:protein serine/threonine kinase activity"/>
    <property type="evidence" value="ECO:0000318"/>
    <property type="project" value="GO_Central"/>
</dbReference>
<evidence type="ECO:0000313" key="22">
    <source>
        <dbReference type="EMBL" id="ERN02727.1"/>
    </source>
</evidence>
<keyword evidence="8 18" id="KW-0547">Nucleotide-binding</keyword>
<evidence type="ECO:0000256" key="14">
    <source>
        <dbReference type="ARBA" id="ARBA00023180"/>
    </source>
</evidence>
<dbReference type="EC" id="2.1.1.329" evidence="17"/>
<comment type="catalytic activity">
    <reaction evidence="17">
        <text>demethylphylloquinol + S-adenosyl-L-methionine = phylloquinol + S-adenosyl-L-homocysteine + H(+)</text>
        <dbReference type="Rhea" id="RHEA:40551"/>
        <dbReference type="ChEBI" id="CHEBI:15378"/>
        <dbReference type="ChEBI" id="CHEBI:28433"/>
        <dbReference type="ChEBI" id="CHEBI:57856"/>
        <dbReference type="ChEBI" id="CHEBI:59789"/>
        <dbReference type="ChEBI" id="CHEBI:87844"/>
        <dbReference type="EC" id="2.1.1.329"/>
    </reaction>
</comment>
<dbReference type="GO" id="GO:0052624">
    <property type="term" value="F:2-phytyl-1,4-naphthoquinone methyltransferase activity"/>
    <property type="evidence" value="ECO:0007669"/>
    <property type="project" value="UniProtKB-UniRule"/>
</dbReference>
<feature type="domain" description="Gnk2-homologous" evidence="21">
    <location>
        <begin position="96"/>
        <end position="198"/>
    </location>
</feature>
<evidence type="ECO:0000256" key="13">
    <source>
        <dbReference type="ARBA" id="ARBA00023170"/>
    </source>
</evidence>
<comment type="catalytic activity">
    <reaction evidence="16">
        <text>L-threonyl-[protein] + ATP = O-phospho-L-threonyl-[protein] + ADP + H(+)</text>
        <dbReference type="Rhea" id="RHEA:46608"/>
        <dbReference type="Rhea" id="RHEA-COMP:11060"/>
        <dbReference type="Rhea" id="RHEA-COMP:11605"/>
        <dbReference type="ChEBI" id="CHEBI:15378"/>
        <dbReference type="ChEBI" id="CHEBI:30013"/>
        <dbReference type="ChEBI" id="CHEBI:30616"/>
        <dbReference type="ChEBI" id="CHEBI:61977"/>
        <dbReference type="ChEBI" id="CHEBI:456216"/>
    </reaction>
</comment>
<dbReference type="FunFam" id="3.30.430.20:FF:000015">
    <property type="entry name" value="Cysteine-rich receptor-like protein kinase 3"/>
    <property type="match status" value="1"/>
</dbReference>
<dbReference type="InterPro" id="IPR008271">
    <property type="entry name" value="Ser/Thr_kinase_AS"/>
</dbReference>
<evidence type="ECO:0000256" key="11">
    <source>
        <dbReference type="ARBA" id="ARBA00022989"/>
    </source>
</evidence>
<dbReference type="CDD" id="cd02440">
    <property type="entry name" value="AdoMet_MTases"/>
    <property type="match status" value="1"/>
</dbReference>
<evidence type="ECO:0000256" key="4">
    <source>
        <dbReference type="ARBA" id="ARBA00022679"/>
    </source>
</evidence>
<comment type="similarity">
    <text evidence="17">Belongs to the class I-like SAM-binding methyltransferase superfamily. MenG/UbiE family.</text>
</comment>
<dbReference type="FunFam" id="1.10.510.10:FF:000336">
    <property type="entry name" value="Cysteine-rich receptor-like protein kinase 2"/>
    <property type="match status" value="1"/>
</dbReference>
<keyword evidence="5 19" id="KW-0812">Transmembrane</keyword>
<comment type="function">
    <text evidence="17">Involved in the biosynthesis of phylloquinone (vitamin K1). Methyltransferase required for the conversion of 2-phytyl-1,4-beta-naphthoquinol to phylloquinol.</text>
</comment>
<dbReference type="InterPro" id="IPR032904">
    <property type="entry name" value="MenG"/>
</dbReference>
<dbReference type="Gene3D" id="3.30.200.20">
    <property type="entry name" value="Phosphorylase Kinase, domain 1"/>
    <property type="match status" value="1"/>
</dbReference>
<proteinExistence type="inferred from homology"/>
<keyword evidence="17" id="KW-0934">Plastid</keyword>
<organism evidence="22 23">
    <name type="scientific">Amborella trichopoda</name>
    <dbReference type="NCBI Taxonomy" id="13333"/>
    <lineage>
        <taxon>Eukaryota</taxon>
        <taxon>Viridiplantae</taxon>
        <taxon>Streptophyta</taxon>
        <taxon>Embryophyta</taxon>
        <taxon>Tracheophyta</taxon>
        <taxon>Spermatophyta</taxon>
        <taxon>Magnoliopsida</taxon>
        <taxon>Amborellales</taxon>
        <taxon>Amborellaceae</taxon>
        <taxon>Amborella</taxon>
    </lineage>
</organism>
<name>W1NYQ7_AMBTC</name>
<dbReference type="InterPro" id="IPR029063">
    <property type="entry name" value="SAM-dependent_MTases_sf"/>
</dbReference>
<keyword evidence="17" id="KW-0150">Chloroplast</keyword>
<comment type="subcellular location">
    <subcellularLocation>
        <location evidence="1">Membrane</location>
        <topology evidence="1">Single-pass membrane protein</topology>
    </subcellularLocation>
    <subcellularLocation>
        <location evidence="17">Plastid</location>
        <location evidence="17">Chloroplast</location>
    </subcellularLocation>
</comment>
<dbReference type="STRING" id="13333.W1NYQ7"/>
<evidence type="ECO:0000256" key="8">
    <source>
        <dbReference type="ARBA" id="ARBA00022741"/>
    </source>
</evidence>
<dbReference type="Gene3D" id="3.30.430.20">
    <property type="entry name" value="Gnk2 domain, C-X8-C-X2-C motif"/>
    <property type="match status" value="2"/>
</dbReference>
<keyword evidence="7" id="KW-0677">Repeat</keyword>
<dbReference type="Pfam" id="PF01209">
    <property type="entry name" value="Ubie_methyltran"/>
    <property type="match status" value="1"/>
</dbReference>
<dbReference type="PROSITE" id="PS00107">
    <property type="entry name" value="PROTEIN_KINASE_ATP"/>
    <property type="match status" value="1"/>
</dbReference>
<keyword evidence="11 19" id="KW-1133">Transmembrane helix</keyword>
<evidence type="ECO:0000256" key="6">
    <source>
        <dbReference type="ARBA" id="ARBA00022729"/>
    </source>
</evidence>
<accession>W1NYQ7</accession>
<dbReference type="SMART" id="SM00220">
    <property type="entry name" value="S_TKc"/>
    <property type="match status" value="1"/>
</dbReference>
<evidence type="ECO:0000259" key="21">
    <source>
        <dbReference type="PROSITE" id="PS51473"/>
    </source>
</evidence>
<dbReference type="InterPro" id="IPR011009">
    <property type="entry name" value="Kinase-like_dom_sf"/>
</dbReference>
<dbReference type="eggNOG" id="KOG1540">
    <property type="taxonomic scope" value="Eukaryota"/>
</dbReference>
<dbReference type="Gramene" id="ERN02727">
    <property type="protein sequence ID" value="ERN02727"/>
    <property type="gene ID" value="AMTR_s00085p00161150"/>
</dbReference>
<keyword evidence="23" id="KW-1185">Reference proteome</keyword>
<evidence type="ECO:0000256" key="15">
    <source>
        <dbReference type="ARBA" id="ARBA00047558"/>
    </source>
</evidence>
<dbReference type="PROSITE" id="PS50011">
    <property type="entry name" value="PROTEIN_KINASE_DOM"/>
    <property type="match status" value="1"/>
</dbReference>
<evidence type="ECO:0000256" key="12">
    <source>
        <dbReference type="ARBA" id="ARBA00023136"/>
    </source>
</evidence>
<evidence type="ECO:0000256" key="18">
    <source>
        <dbReference type="PROSITE-ProRule" id="PRU10141"/>
    </source>
</evidence>
<keyword evidence="14" id="KW-0325">Glycoprotein</keyword>
<dbReference type="Pfam" id="PF00069">
    <property type="entry name" value="Pkinase"/>
    <property type="match status" value="1"/>
</dbReference>
<evidence type="ECO:0000256" key="1">
    <source>
        <dbReference type="ARBA" id="ARBA00004167"/>
    </source>
</evidence>
<dbReference type="HAMAP" id="MF_01982">
    <property type="entry name" value="MenG_phylloquinone_subfam"/>
    <property type="match status" value="1"/>
</dbReference>
<reference evidence="23" key="1">
    <citation type="journal article" date="2013" name="Science">
        <title>The Amborella genome and the evolution of flowering plants.</title>
        <authorList>
            <consortium name="Amborella Genome Project"/>
        </authorList>
    </citation>
    <scope>NUCLEOTIDE SEQUENCE [LARGE SCALE GENOMIC DNA]</scope>
</reference>
<dbReference type="CDD" id="cd14066">
    <property type="entry name" value="STKc_IRAK"/>
    <property type="match status" value="1"/>
</dbReference>
<dbReference type="Proteomes" id="UP000017836">
    <property type="component" value="Unassembled WGS sequence"/>
</dbReference>
<feature type="domain" description="Gnk2-homologous" evidence="21">
    <location>
        <begin position="1"/>
        <end position="89"/>
    </location>
</feature>
<keyword evidence="17" id="KW-0949">S-adenosyl-L-methionine</keyword>
<gene>
    <name evidence="17" type="primary">MENG</name>
    <name evidence="22" type="ORF">AMTR_s00085p00161150</name>
</gene>
<keyword evidence="3" id="KW-0597">Phosphoprotein</keyword>
<sequence length="763" mass="86018">MDPMRLAENCRRIMDSLNDQIADKGFGSAVSGNESWKLYGLAQCMGDLSETDCRLCFASSRLSIPSCHPSVEGRVYMDGCFLRYAEHDFFNETMDFMDPKICNYSTNISDEMGFLQAIGNLTRNIAVDAVKNGGFKVGSISLSRYTVYGLGQCWNSLDMELCRDCLVKASSSVLSCAPASEARALNTGCYMRYSLTKFYNDPSASYKGNKSKLRIVLSATLPSLFLVLGLVFGFFIHRSRFLEAKRDRSKLPELPETFFNSKLNFKYETLRQATGSFRLSRKLGEGGFGSVYKGTFPDGREIAVKRLLVNRTQSMKEFFNEVNVVSRVQHPNLVRLLGCSIECSESLLVYEYLPNKSLDLYLFDSDKCMELDWDKRYKIMLGAAEGLAYLHEECEVRIIHRDIKASNILLDHKLRPKIADFGLARFFGVDRTHLDTGIAGTMGYIAPEYAIHGQLTEKADVYSFGVLLLELLSGKRNNEAHNSENCDTLLNMMWNQYEKNEALEILDPVLESNCSKEEVSWALQVGLLCIQESPSLRPTMSMVVQFLKRKLNDLFSLGQHRVWKRMAVSWSGAKDGDYVLDLCCGSGDLTFLLSEKVGVSGKVTGLDFSREQLSIAFARQQQSLKACYNNIVWFEGDALDLPFEDRSFDAVTVGFGLRNLVDRRKALMDIHRVLKKDSRVSILDFNKSEQPFITLFQVWTLDNVVVPIANQLGLEKEYSYLKHSIAEFATGKELEELAKDVGFSEAKHYELSGGLMGNLVATR</sequence>
<dbReference type="Pfam" id="PF01657">
    <property type="entry name" value="Stress-antifung"/>
    <property type="match status" value="2"/>
</dbReference>
<feature type="transmembrane region" description="Helical" evidence="19">
    <location>
        <begin position="215"/>
        <end position="236"/>
    </location>
</feature>
<dbReference type="InterPro" id="IPR002902">
    <property type="entry name" value="GNK2"/>
</dbReference>
<dbReference type="PROSITE" id="PS00108">
    <property type="entry name" value="PROTEIN_KINASE_ST"/>
    <property type="match status" value="1"/>
</dbReference>
<dbReference type="CDD" id="cd23509">
    <property type="entry name" value="Gnk2-like"/>
    <property type="match status" value="2"/>
</dbReference>
<dbReference type="GO" id="GO:0016020">
    <property type="term" value="C:membrane"/>
    <property type="evidence" value="ECO:0007669"/>
    <property type="project" value="UniProtKB-SubCell"/>
</dbReference>
<evidence type="ECO:0000256" key="16">
    <source>
        <dbReference type="ARBA" id="ARBA00047951"/>
    </source>
</evidence>
<evidence type="ECO:0000256" key="2">
    <source>
        <dbReference type="ARBA" id="ARBA00022527"/>
    </source>
</evidence>
<dbReference type="InterPro" id="IPR052059">
    <property type="entry name" value="CR_Ser/Thr_kinase"/>
</dbReference>
<dbReference type="InterPro" id="IPR017441">
    <property type="entry name" value="Protein_kinase_ATP_BS"/>
</dbReference>
<dbReference type="HAMAP" id="MF_01813">
    <property type="entry name" value="MenG_UbiE_methyltr"/>
    <property type="match status" value="1"/>
</dbReference>
<dbReference type="FunFam" id="3.30.200.20:FF:000177">
    <property type="entry name" value="Cysteine-rich receptor-like protein kinase 2"/>
    <property type="match status" value="1"/>
</dbReference>
<evidence type="ECO:0000256" key="7">
    <source>
        <dbReference type="ARBA" id="ARBA00022737"/>
    </source>
</evidence>
<dbReference type="InterPro" id="IPR038408">
    <property type="entry name" value="GNK2_sf"/>
</dbReference>
<dbReference type="PROSITE" id="PS51608">
    <property type="entry name" value="SAM_MT_UBIE"/>
    <property type="match status" value="1"/>
</dbReference>
<dbReference type="InterPro" id="IPR000719">
    <property type="entry name" value="Prot_kinase_dom"/>
</dbReference>
<dbReference type="OMA" id="ENCRRIM"/>
<keyword evidence="13" id="KW-0675">Receptor</keyword>
<evidence type="ECO:0000256" key="19">
    <source>
        <dbReference type="SAM" id="Phobius"/>
    </source>
</evidence>
<dbReference type="EMBL" id="KI394487">
    <property type="protein sequence ID" value="ERN02727.1"/>
    <property type="molecule type" value="Genomic_DNA"/>
</dbReference>
<feature type="binding site" evidence="18">
    <location>
        <position position="305"/>
    </location>
    <ligand>
        <name>ATP</name>
        <dbReference type="ChEBI" id="CHEBI:30616"/>
    </ligand>
</feature>
<evidence type="ECO:0000256" key="9">
    <source>
        <dbReference type="ARBA" id="ARBA00022777"/>
    </source>
</evidence>
<keyword evidence="2" id="KW-0723">Serine/threonine-protein kinase</keyword>
<dbReference type="NCBIfam" id="TIGR01934">
    <property type="entry name" value="MenG_MenH_UbiE"/>
    <property type="match status" value="1"/>
</dbReference>
<dbReference type="InterPro" id="IPR004033">
    <property type="entry name" value="UbiE/COQ5_MeTrFase"/>
</dbReference>
<dbReference type="AlphaFoldDB" id="W1NYQ7"/>
<feature type="domain" description="Protein kinase" evidence="20">
    <location>
        <begin position="277"/>
        <end position="555"/>
    </location>
</feature>